<reference evidence="1 2" key="1">
    <citation type="submission" date="2020-11" db="EMBL/GenBank/DDBJ databases">
        <authorList>
            <person name="Wallbank WR R."/>
            <person name="Pardo Diaz C."/>
            <person name="Kozak K."/>
            <person name="Martin S."/>
            <person name="Jiggins C."/>
            <person name="Moest M."/>
            <person name="Warren A I."/>
            <person name="Generalovic N T."/>
            <person name="Byers J.R.P. K."/>
            <person name="Montejo-Kovacevich G."/>
            <person name="Yen C E."/>
        </authorList>
    </citation>
    <scope>NUCLEOTIDE SEQUENCE [LARGE SCALE GENOMIC DNA]</scope>
</reference>
<dbReference type="Proteomes" id="UP000594454">
    <property type="component" value="Chromosome 4"/>
</dbReference>
<evidence type="ECO:0000313" key="1">
    <source>
        <dbReference type="EMBL" id="CAD7087962.1"/>
    </source>
</evidence>
<protein>
    <submittedName>
        <fullName evidence="1">Uncharacterized protein</fullName>
    </submittedName>
</protein>
<organism evidence="1 2">
    <name type="scientific">Hermetia illucens</name>
    <name type="common">Black soldier fly</name>
    <dbReference type="NCBI Taxonomy" id="343691"/>
    <lineage>
        <taxon>Eukaryota</taxon>
        <taxon>Metazoa</taxon>
        <taxon>Ecdysozoa</taxon>
        <taxon>Arthropoda</taxon>
        <taxon>Hexapoda</taxon>
        <taxon>Insecta</taxon>
        <taxon>Pterygota</taxon>
        <taxon>Neoptera</taxon>
        <taxon>Endopterygota</taxon>
        <taxon>Diptera</taxon>
        <taxon>Brachycera</taxon>
        <taxon>Stratiomyomorpha</taxon>
        <taxon>Stratiomyidae</taxon>
        <taxon>Hermetiinae</taxon>
        <taxon>Hermetia</taxon>
    </lineage>
</organism>
<evidence type="ECO:0000313" key="2">
    <source>
        <dbReference type="Proteomes" id="UP000594454"/>
    </source>
</evidence>
<dbReference type="AlphaFoldDB" id="A0A7R8YXI8"/>
<dbReference type="EMBL" id="LR899012">
    <property type="protein sequence ID" value="CAD7087962.1"/>
    <property type="molecule type" value="Genomic_DNA"/>
</dbReference>
<proteinExistence type="predicted"/>
<dbReference type="InParanoid" id="A0A7R8YXI8"/>
<gene>
    <name evidence="1" type="ORF">HERILL_LOCUS10634</name>
</gene>
<sequence>MANSACENETRLQTELKLFFVKFVRSEIRKKGMKFMPAFLSRNEVRIFVKMSDLSLTFYSVTLCKINEVLSVSQASGEAVRRTGFRNDPVGYSSTGLITSPASYPNTELACGQVCWRKESKGKPMTQYKHPANNS</sequence>
<keyword evidence="2" id="KW-1185">Reference proteome</keyword>
<accession>A0A7R8YXI8</accession>
<name>A0A7R8YXI8_HERIL</name>